<keyword evidence="7" id="KW-0378">Hydrolase</keyword>
<feature type="domain" description="Damage-control phosphatase ARMT1-like metal-binding" evidence="13">
    <location>
        <begin position="71"/>
        <end position="381"/>
    </location>
</feature>
<evidence type="ECO:0000313" key="14">
    <source>
        <dbReference type="EnsemblMetazoa" id="XP_050497778.1"/>
    </source>
</evidence>
<reference evidence="14" key="1">
    <citation type="submission" date="2025-05" db="UniProtKB">
        <authorList>
            <consortium name="EnsemblMetazoa"/>
        </authorList>
    </citation>
    <scope>IDENTIFICATION</scope>
</reference>
<protein>
    <recommendedName>
        <fullName evidence="4">4'-phosphopantetheine phosphatase</fullName>
    </recommendedName>
    <alternativeName>
        <fullName evidence="11">Inactive pantothenic acid kinase 4</fullName>
    </alternativeName>
</protein>
<dbReference type="RefSeq" id="XP_050497778.1">
    <property type="nucleotide sequence ID" value="XM_050641821.1"/>
</dbReference>
<comment type="cofactor">
    <cofactor evidence="2">
        <name>Ni(2+)</name>
        <dbReference type="ChEBI" id="CHEBI:49786"/>
    </cofactor>
</comment>
<comment type="subunit">
    <text evidence="3">Homodimer. Interacts with PKM.</text>
</comment>
<comment type="catalytic activity">
    <reaction evidence="10">
        <text>(R)-4'-phospho-S-sulfopantetheine + H2O = (R)-S-sulfopantetheine + phosphate</text>
        <dbReference type="Rhea" id="RHEA:68340"/>
        <dbReference type="ChEBI" id="CHEBI:15377"/>
        <dbReference type="ChEBI" id="CHEBI:43474"/>
        <dbReference type="ChEBI" id="CHEBI:177302"/>
        <dbReference type="ChEBI" id="CHEBI:177303"/>
    </reaction>
    <physiologicalReaction direction="left-to-right" evidence="10">
        <dbReference type="Rhea" id="RHEA:68341"/>
    </physiologicalReaction>
</comment>
<dbReference type="InterPro" id="IPR036075">
    <property type="entry name" value="ARMT-1-like_metal-bd_sf"/>
</dbReference>
<dbReference type="PANTHER" id="PTHR12280:SF35">
    <property type="entry name" value="4'-PHOSPHOPANTETHEINE PHOSPHATASE"/>
    <property type="match status" value="1"/>
</dbReference>
<evidence type="ECO:0000256" key="1">
    <source>
        <dbReference type="ARBA" id="ARBA00001936"/>
    </source>
</evidence>
<dbReference type="GeneID" id="126878948"/>
<evidence type="ECO:0000256" key="12">
    <source>
        <dbReference type="ARBA" id="ARBA00046055"/>
    </source>
</evidence>
<keyword evidence="15" id="KW-1185">Reference proteome</keyword>
<organism evidence="14 15">
    <name type="scientific">Diabrotica virgifera virgifera</name>
    <name type="common">western corn rootworm</name>
    <dbReference type="NCBI Taxonomy" id="50390"/>
    <lineage>
        <taxon>Eukaryota</taxon>
        <taxon>Metazoa</taxon>
        <taxon>Ecdysozoa</taxon>
        <taxon>Arthropoda</taxon>
        <taxon>Hexapoda</taxon>
        <taxon>Insecta</taxon>
        <taxon>Pterygota</taxon>
        <taxon>Neoptera</taxon>
        <taxon>Endopterygota</taxon>
        <taxon>Coleoptera</taxon>
        <taxon>Polyphaga</taxon>
        <taxon>Cucujiformia</taxon>
        <taxon>Chrysomeloidea</taxon>
        <taxon>Chrysomelidae</taxon>
        <taxon>Galerucinae</taxon>
        <taxon>Diabroticina</taxon>
        <taxon>Diabroticites</taxon>
        <taxon>Diabrotica</taxon>
    </lineage>
</organism>
<evidence type="ECO:0000256" key="2">
    <source>
        <dbReference type="ARBA" id="ARBA00001967"/>
    </source>
</evidence>
<keyword evidence="5" id="KW-0533">Nickel</keyword>
<dbReference type="Gene3D" id="3.40.50.10880">
    <property type="entry name" value="Uncharacterised protein PF01937, DUF89, domain 3"/>
    <property type="match status" value="1"/>
</dbReference>
<evidence type="ECO:0000256" key="8">
    <source>
        <dbReference type="ARBA" id="ARBA00023074"/>
    </source>
</evidence>
<evidence type="ECO:0000256" key="11">
    <source>
        <dbReference type="ARBA" id="ARBA00032948"/>
    </source>
</evidence>
<dbReference type="InterPro" id="IPR035073">
    <property type="entry name" value="At2g17340_3_helix_bundle"/>
</dbReference>
<evidence type="ECO:0000256" key="9">
    <source>
        <dbReference type="ARBA" id="ARBA00023211"/>
    </source>
</evidence>
<dbReference type="Gene3D" id="1.20.1700.10">
    <property type="entry name" value="AF1104-like"/>
    <property type="match status" value="1"/>
</dbReference>
<accession>A0ABM5JIK7</accession>
<evidence type="ECO:0000256" key="5">
    <source>
        <dbReference type="ARBA" id="ARBA00022596"/>
    </source>
</evidence>
<evidence type="ECO:0000313" key="15">
    <source>
        <dbReference type="Proteomes" id="UP001652700"/>
    </source>
</evidence>
<dbReference type="InterPro" id="IPR002791">
    <property type="entry name" value="ARMT1-like_metal-bd"/>
</dbReference>
<comment type="function">
    <text evidence="12">Phosphatase which shows a preference for 4'-phosphopantetheine and its oxidatively damaged forms (sulfonate or S-sulfonate), providing strong indirect evidence that the phosphatase activity pre-empts damage in the coenzyme A (CoA) pathway. Hydrolyzing excess 4'-phosphopantetheine could constitute a directed overflow mechanism to prevent its oxidation to the S-sulfonate, sulfonate, or other forms. Hydrolyzing 4'-phosphopantetheine sulfonate or S-sulfonate would forestall their conversion to inactive forms of CoA and acyl carrier protein. May play a role in the physiological regulation of CoA intracellular levels.</text>
</comment>
<dbReference type="Proteomes" id="UP001652700">
    <property type="component" value="Unplaced"/>
</dbReference>
<name>A0ABM5JIK7_DIAVI</name>
<dbReference type="EnsemblMetazoa" id="XM_050641821.1">
    <property type="protein sequence ID" value="XP_050497778.1"/>
    <property type="gene ID" value="LOC126878948"/>
</dbReference>
<dbReference type="Pfam" id="PF01937">
    <property type="entry name" value="ARMT1-like_dom"/>
    <property type="match status" value="1"/>
</dbReference>
<keyword evidence="9" id="KW-0464">Manganese</keyword>
<evidence type="ECO:0000256" key="4">
    <source>
        <dbReference type="ARBA" id="ARBA00019490"/>
    </source>
</evidence>
<evidence type="ECO:0000256" key="6">
    <source>
        <dbReference type="ARBA" id="ARBA00022723"/>
    </source>
</evidence>
<sequence length="392" mass="44739">MRFAANLSPTSRRQAPANALINFYAKVKKIILTMTGNEKYVCPLLKNPERYNPDTLNLVENLQARNYWLPCLEQMVKKFVSKAQYLHPDDPKATEKAEVCYQDFHNLLEQLTSDPNILKPLSVRTLLEFNENNLRSKYFKDAWLVQKENESTNALSQFKSRIKQIDSIKDFHSRWFEIIQGVLAGNVFDWGAKIVIDILESNKGNFGFDEATKTIQKRPWFSDKLDEFVDKLKVKPYKTCIIFVDNSGYDFVLGILPLAREFLSQGTKVVLTANSYPALNDVTFQELNIYCKKAADYCKIFERSLFNGKLVTVENGQKGPCLDLADLSAELCECMKSADLVIIEGMARAVHTNLYTKLTVDCLKLAVLKNEWLARNLGAEKFSVICDFDSAT</sequence>
<keyword evidence="6" id="KW-0479">Metal-binding</keyword>
<proteinExistence type="predicted"/>
<evidence type="ECO:0000256" key="3">
    <source>
        <dbReference type="ARBA" id="ARBA00011388"/>
    </source>
</evidence>
<evidence type="ECO:0000259" key="13">
    <source>
        <dbReference type="Pfam" id="PF01937"/>
    </source>
</evidence>
<keyword evidence="8" id="KW-0944">Nitration</keyword>
<dbReference type="SUPFAM" id="SSF111321">
    <property type="entry name" value="AF1104-like"/>
    <property type="match status" value="1"/>
</dbReference>
<dbReference type="InterPro" id="IPR004567">
    <property type="entry name" value="Type_II_PanK"/>
</dbReference>
<comment type="cofactor">
    <cofactor evidence="1">
        <name>Mn(2+)</name>
        <dbReference type="ChEBI" id="CHEBI:29035"/>
    </cofactor>
</comment>
<dbReference type="PANTHER" id="PTHR12280">
    <property type="entry name" value="PANTOTHENATE KINASE"/>
    <property type="match status" value="1"/>
</dbReference>
<evidence type="ECO:0000256" key="10">
    <source>
        <dbReference type="ARBA" id="ARBA00029347"/>
    </source>
</evidence>
<evidence type="ECO:0000256" key="7">
    <source>
        <dbReference type="ARBA" id="ARBA00022801"/>
    </source>
</evidence>